<name>A0A317XVE4_9BASI</name>
<evidence type="ECO:0000313" key="1">
    <source>
        <dbReference type="EMBL" id="PWZ01878.1"/>
    </source>
</evidence>
<organism evidence="1 2">
    <name type="scientific">Testicularia cyperi</name>
    <dbReference type="NCBI Taxonomy" id="1882483"/>
    <lineage>
        <taxon>Eukaryota</taxon>
        <taxon>Fungi</taxon>
        <taxon>Dikarya</taxon>
        <taxon>Basidiomycota</taxon>
        <taxon>Ustilaginomycotina</taxon>
        <taxon>Ustilaginomycetes</taxon>
        <taxon>Ustilaginales</taxon>
        <taxon>Anthracoideaceae</taxon>
        <taxon>Testicularia</taxon>
    </lineage>
</organism>
<dbReference type="Proteomes" id="UP000246740">
    <property type="component" value="Unassembled WGS sequence"/>
</dbReference>
<protein>
    <submittedName>
        <fullName evidence="1">Uncharacterized protein</fullName>
    </submittedName>
</protein>
<accession>A0A317XVE4</accession>
<dbReference type="InParanoid" id="A0A317XVE4"/>
<reference evidence="1 2" key="1">
    <citation type="journal article" date="2018" name="Mol. Biol. Evol.">
        <title>Broad Genomic Sampling Reveals a Smut Pathogenic Ancestry of the Fungal Clade Ustilaginomycotina.</title>
        <authorList>
            <person name="Kijpornyongpan T."/>
            <person name="Mondo S.J."/>
            <person name="Barry K."/>
            <person name="Sandor L."/>
            <person name="Lee J."/>
            <person name="Lipzen A."/>
            <person name="Pangilinan J."/>
            <person name="LaButti K."/>
            <person name="Hainaut M."/>
            <person name="Henrissat B."/>
            <person name="Grigoriev I.V."/>
            <person name="Spatafora J.W."/>
            <person name="Aime M.C."/>
        </authorList>
    </citation>
    <scope>NUCLEOTIDE SEQUENCE [LARGE SCALE GENOMIC DNA]</scope>
    <source>
        <strain evidence="1 2">MCA 3645</strain>
    </source>
</reference>
<evidence type="ECO:0000313" key="2">
    <source>
        <dbReference type="Proteomes" id="UP000246740"/>
    </source>
</evidence>
<gene>
    <name evidence="1" type="ORF">BCV70DRAFT_52797</name>
</gene>
<keyword evidence="2" id="KW-1185">Reference proteome</keyword>
<sequence length="90" mass="9569">MAPLGKCQPCTLSLSVCVPLTKMVGSSARTPRTQQMTVGSLFLGTRSQSCFVGEAHEDIKTGRTGGLCIQPPFPDHPGNNSSITTARFCR</sequence>
<dbReference type="EMBL" id="KZ819189">
    <property type="protein sequence ID" value="PWZ01878.1"/>
    <property type="molecule type" value="Genomic_DNA"/>
</dbReference>
<dbReference type="AlphaFoldDB" id="A0A317XVE4"/>
<proteinExistence type="predicted"/>